<dbReference type="InterPro" id="IPR026082">
    <property type="entry name" value="ABCA"/>
</dbReference>
<comment type="subcellular location">
    <subcellularLocation>
        <location evidence="1">Membrane</location>
        <topology evidence="1">Multi-pass membrane protein</topology>
    </subcellularLocation>
</comment>
<dbReference type="Pfam" id="PF12698">
    <property type="entry name" value="ABC2_membrane_3"/>
    <property type="match status" value="1"/>
</dbReference>
<feature type="transmembrane region" description="Helical" evidence="5">
    <location>
        <begin position="434"/>
        <end position="452"/>
    </location>
</feature>
<feature type="transmembrane region" description="Helical" evidence="5">
    <location>
        <begin position="381"/>
        <end position="400"/>
    </location>
</feature>
<evidence type="ECO:0000313" key="8">
    <source>
        <dbReference type="EMBL" id="KAG7301734.1"/>
    </source>
</evidence>
<evidence type="ECO:0000313" key="9">
    <source>
        <dbReference type="Proteomes" id="UP000823941"/>
    </source>
</evidence>
<evidence type="ECO:0000259" key="7">
    <source>
        <dbReference type="Pfam" id="PF12698"/>
    </source>
</evidence>
<evidence type="ECO:0000256" key="2">
    <source>
        <dbReference type="ARBA" id="ARBA00022692"/>
    </source>
</evidence>
<evidence type="ECO:0000256" key="3">
    <source>
        <dbReference type="ARBA" id="ARBA00022989"/>
    </source>
</evidence>
<dbReference type="SUPFAM" id="SSF52540">
    <property type="entry name" value="P-loop containing nucleoside triphosphate hydrolases"/>
    <property type="match status" value="1"/>
</dbReference>
<dbReference type="InterPro" id="IPR027417">
    <property type="entry name" value="P-loop_NTPase"/>
</dbReference>
<feature type="transmembrane region" description="Helical" evidence="5">
    <location>
        <begin position="320"/>
        <end position="339"/>
    </location>
</feature>
<feature type="transmembrane region" description="Helical" evidence="5">
    <location>
        <begin position="137"/>
        <end position="158"/>
    </location>
</feature>
<evidence type="ECO:0000256" key="1">
    <source>
        <dbReference type="ARBA" id="ARBA00004141"/>
    </source>
</evidence>
<dbReference type="Gene3D" id="3.40.50.300">
    <property type="entry name" value="P-loop containing nucleotide triphosphate hydrolases"/>
    <property type="match status" value="1"/>
</dbReference>
<feature type="transmembrane region" description="Helical" evidence="5">
    <location>
        <begin position="481"/>
        <end position="502"/>
    </location>
</feature>
<evidence type="ECO:0000256" key="4">
    <source>
        <dbReference type="ARBA" id="ARBA00023136"/>
    </source>
</evidence>
<dbReference type="PANTHER" id="PTHR19229:SF265">
    <property type="match status" value="1"/>
</dbReference>
<feature type="transmembrane region" description="Helical" evidence="5">
    <location>
        <begin position="179"/>
        <end position="202"/>
    </location>
</feature>
<feature type="transmembrane region" description="Helical" evidence="5">
    <location>
        <begin position="246"/>
        <end position="265"/>
    </location>
</feature>
<dbReference type="InterPro" id="IPR013525">
    <property type="entry name" value="ABC2_TM"/>
</dbReference>
<protein>
    <recommendedName>
        <fullName evidence="10">ABC transporter domain-containing protein</fullName>
    </recommendedName>
</protein>
<dbReference type="InterPro" id="IPR003439">
    <property type="entry name" value="ABC_transporter-like_ATP-bd"/>
</dbReference>
<dbReference type="Pfam" id="PF00005">
    <property type="entry name" value="ABC_tran"/>
    <property type="match status" value="1"/>
</dbReference>
<sequence>METDNGKRRACYPVPSEDALDDRIKNLRLDEAVIIFEDAFLSPNSSTGRLPERLSYTVRMNENFMTHVYEALDESNGPHENFGIIYEPFMRVQWAIDSSYISLRRGSPLRQRVQVQEFPHNEVIQAEMAMTVVRYTLVQFLAAACLALVFMGVVVRLSEERASGVQELIKMAGVKGSTIALSYIIDATPMAIIFSVIATVLLTVTENSLVQTTHWSIVFVFLLLLYYNIVAMAFLASYLIKSQSHLVSISLVVYYCLLLVAYLTTSVDERPRVLLALPHMPNTRFWPRLRTAELTGEEDYAFLGESDPFESHLVSIESQLVSISLVVYYWLLLAAYLTTTADERPRALLALPHMPNKRFWPRLRMAELTDTPATLSTVYDLYLALIVQGAVYALLAWYASKVLPGQYGVPLPWNFLFRSPPSGTPATLSTVYDLYLALIVQGAVYALLAWYASKVLPGQYGVPLPWNFLFRRHRSNTINSIYDLYLALIVQGAVYALLAWYASTVLPGQYGVPLPWNFLFRSPPSGAAATLSTVYDLYLALIVQGAVYALLTWYASKVLPGQYGVPLPWNFLFRKEYWRAPVTPAPVSEADSEEDRVAAPDPSYFEPPADRPVGIKLNNVTKEYGSWYGRKFRALSNVTLDIYKGEITVLLGHNGAGKTTLNSIITGVYCCFSRK</sequence>
<reference evidence="8 9" key="1">
    <citation type="submission" date="2021-06" db="EMBL/GenBank/DDBJ databases">
        <title>A haploid diamondback moth (Plutella xylostella L.) genome assembly resolves 31 chromosomes and identifies a diamide resistance mutation.</title>
        <authorList>
            <person name="Ward C.M."/>
            <person name="Perry K.D."/>
            <person name="Baker G."/>
            <person name="Powis K."/>
            <person name="Heckel D.G."/>
            <person name="Baxter S.W."/>
        </authorList>
    </citation>
    <scope>NUCLEOTIDE SEQUENCE [LARGE SCALE GENOMIC DNA]</scope>
    <source>
        <strain evidence="8 9">LV</strain>
        <tissue evidence="8">Single pupa</tissue>
    </source>
</reference>
<organism evidence="8 9">
    <name type="scientific">Plutella xylostella</name>
    <name type="common">Diamondback moth</name>
    <name type="synonym">Plutella maculipennis</name>
    <dbReference type="NCBI Taxonomy" id="51655"/>
    <lineage>
        <taxon>Eukaryota</taxon>
        <taxon>Metazoa</taxon>
        <taxon>Ecdysozoa</taxon>
        <taxon>Arthropoda</taxon>
        <taxon>Hexapoda</taxon>
        <taxon>Insecta</taxon>
        <taxon>Pterygota</taxon>
        <taxon>Neoptera</taxon>
        <taxon>Endopterygota</taxon>
        <taxon>Lepidoptera</taxon>
        <taxon>Glossata</taxon>
        <taxon>Ditrysia</taxon>
        <taxon>Yponomeutoidea</taxon>
        <taxon>Plutellidae</taxon>
        <taxon>Plutella</taxon>
    </lineage>
</organism>
<keyword evidence="9" id="KW-1185">Reference proteome</keyword>
<feature type="transmembrane region" description="Helical" evidence="5">
    <location>
        <begin position="537"/>
        <end position="555"/>
    </location>
</feature>
<keyword evidence="4 5" id="KW-0472">Membrane</keyword>
<accession>A0ABQ7Q9B3</accession>
<comment type="caution">
    <text evidence="8">The sequence shown here is derived from an EMBL/GenBank/DDBJ whole genome shotgun (WGS) entry which is preliminary data.</text>
</comment>
<proteinExistence type="predicted"/>
<dbReference type="PANTHER" id="PTHR19229">
    <property type="entry name" value="ATP-BINDING CASSETTE TRANSPORTER SUBFAMILY A ABCA"/>
    <property type="match status" value="1"/>
</dbReference>
<evidence type="ECO:0000259" key="6">
    <source>
        <dbReference type="Pfam" id="PF00005"/>
    </source>
</evidence>
<keyword evidence="2 5" id="KW-0812">Transmembrane</keyword>
<evidence type="ECO:0008006" key="10">
    <source>
        <dbReference type="Google" id="ProtNLM"/>
    </source>
</evidence>
<feature type="transmembrane region" description="Helical" evidence="5">
    <location>
        <begin position="214"/>
        <end position="239"/>
    </location>
</feature>
<dbReference type="EMBL" id="JAHIBW010000019">
    <property type="protein sequence ID" value="KAG7301734.1"/>
    <property type="molecule type" value="Genomic_DNA"/>
</dbReference>
<name>A0ABQ7Q9B3_PLUXY</name>
<feature type="domain" description="ABC transporter" evidence="6">
    <location>
        <begin position="635"/>
        <end position="669"/>
    </location>
</feature>
<keyword evidence="3 5" id="KW-1133">Transmembrane helix</keyword>
<gene>
    <name evidence="8" type="ORF">JYU34_014721</name>
</gene>
<feature type="domain" description="ABC-2 type transporter transmembrane" evidence="7">
    <location>
        <begin position="11"/>
        <end position="263"/>
    </location>
</feature>
<evidence type="ECO:0000256" key="5">
    <source>
        <dbReference type="SAM" id="Phobius"/>
    </source>
</evidence>
<dbReference type="Proteomes" id="UP000823941">
    <property type="component" value="Chromosome 19"/>
</dbReference>